<protein>
    <submittedName>
        <fullName evidence="3">Para-aminobenzoate synthetase component 1</fullName>
    </submittedName>
</protein>
<dbReference type="InterPro" id="IPR005801">
    <property type="entry name" value="ADC_synthase"/>
</dbReference>
<keyword evidence="4" id="KW-1185">Reference proteome</keyword>
<feature type="region of interest" description="Disordered" evidence="1">
    <location>
        <begin position="385"/>
        <end position="413"/>
    </location>
</feature>
<dbReference type="GO" id="GO:0000162">
    <property type="term" value="P:L-tryptophan biosynthetic process"/>
    <property type="evidence" value="ECO:0007669"/>
    <property type="project" value="TreeGrafter"/>
</dbReference>
<dbReference type="Pfam" id="PF00425">
    <property type="entry name" value="Chorismate_bind"/>
    <property type="match status" value="1"/>
</dbReference>
<reference evidence="4" key="1">
    <citation type="submission" date="2016-10" db="EMBL/GenBank/DDBJ databases">
        <authorList>
            <person name="Varghese N."/>
            <person name="Submissions S."/>
        </authorList>
    </citation>
    <scope>NUCLEOTIDE SEQUENCE [LARGE SCALE GENOMIC DNA]</scope>
    <source>
        <strain evidence="4">CGMCC 4.7038</strain>
    </source>
</reference>
<feature type="compositionally biased region" description="Low complexity" evidence="1">
    <location>
        <begin position="385"/>
        <end position="394"/>
    </location>
</feature>
<feature type="compositionally biased region" description="Basic residues" evidence="1">
    <location>
        <begin position="402"/>
        <end position="413"/>
    </location>
</feature>
<dbReference type="PANTHER" id="PTHR11236:SF9">
    <property type="entry name" value="ANTHRANILATE SYNTHASE COMPONENT 1"/>
    <property type="match status" value="1"/>
</dbReference>
<evidence type="ECO:0000259" key="2">
    <source>
        <dbReference type="Pfam" id="PF00425"/>
    </source>
</evidence>
<dbReference type="STRING" id="1144548.SAMN05443287_10233"/>
<dbReference type="AlphaFoldDB" id="A0A1H6TYL2"/>
<dbReference type="PRINTS" id="PR00095">
    <property type="entry name" value="ANTSNTHASEI"/>
</dbReference>
<dbReference type="SUPFAM" id="SSF56322">
    <property type="entry name" value="ADC synthase"/>
    <property type="match status" value="1"/>
</dbReference>
<name>A0A1H6TYL2_9ACTN</name>
<evidence type="ECO:0000313" key="4">
    <source>
        <dbReference type="Proteomes" id="UP000198707"/>
    </source>
</evidence>
<dbReference type="RefSeq" id="WP_092375697.1">
    <property type="nucleotide sequence ID" value="NZ_BOPI01000003.1"/>
</dbReference>
<feature type="domain" description="Chorismate-utilising enzyme C-terminal" evidence="2">
    <location>
        <begin position="140"/>
        <end position="385"/>
    </location>
</feature>
<gene>
    <name evidence="3" type="ORF">SAMN05443287_10233</name>
</gene>
<sequence>MTNNRPDVVEALPLMVADPPAVPEACRGRLVERARWQWHPADGGDPAARTEDFLAAHGLRLHDLARPATRHDPDGVCGAALYVSAAAGALLAGGAPGAANPADLPEVVAVVYGHTAAAPARPYPPAPWWRGTWTESWQPRQHAAAVTAVREAIGRGEVYQVNLVGHAAATYTGDPLPALARLGQLPGARYGGVLTGPGWAIGCASPETLIEVRHGTLTTRPIKGTRPATVAGRVDLLASAKERAEHIMIVDLERNDLARVARTGSVRVDDLFAVRRWCDLWQAESTVRADVADGLGLADLLRAVCPGGSVTGAPKLAALDRIADLEPVGRGASMGALGWVGHDHLDLGLTIRTAAVDGDAVHVWAGGGITWDSDPDAEVAEAAAKTAPVRATLGGDHGRRDAGHHRRPIILPT</sequence>
<accession>A0A1H6TYL2</accession>
<dbReference type="Gene3D" id="3.60.120.10">
    <property type="entry name" value="Anthranilate synthase"/>
    <property type="match status" value="1"/>
</dbReference>
<dbReference type="InterPro" id="IPR019999">
    <property type="entry name" value="Anth_synth_I-like"/>
</dbReference>
<evidence type="ECO:0000313" key="3">
    <source>
        <dbReference type="EMBL" id="SEI85123.1"/>
    </source>
</evidence>
<proteinExistence type="predicted"/>
<dbReference type="PANTHER" id="PTHR11236">
    <property type="entry name" value="AMINOBENZOATE/ANTHRANILATE SYNTHASE"/>
    <property type="match status" value="1"/>
</dbReference>
<evidence type="ECO:0000256" key="1">
    <source>
        <dbReference type="SAM" id="MobiDB-lite"/>
    </source>
</evidence>
<dbReference type="EMBL" id="FNYV01000002">
    <property type="protein sequence ID" value="SEI85123.1"/>
    <property type="molecule type" value="Genomic_DNA"/>
</dbReference>
<dbReference type="InterPro" id="IPR015890">
    <property type="entry name" value="Chorismate_C"/>
</dbReference>
<dbReference type="Proteomes" id="UP000198707">
    <property type="component" value="Unassembled WGS sequence"/>
</dbReference>
<organism evidence="3 4">
    <name type="scientific">Micromonospora phaseoli</name>
    <dbReference type="NCBI Taxonomy" id="1144548"/>
    <lineage>
        <taxon>Bacteria</taxon>
        <taxon>Bacillati</taxon>
        <taxon>Actinomycetota</taxon>
        <taxon>Actinomycetes</taxon>
        <taxon>Micromonosporales</taxon>
        <taxon>Micromonosporaceae</taxon>
        <taxon>Micromonospora</taxon>
    </lineage>
</organism>
<dbReference type="OrthoDB" id="3518032at2"/>